<reference evidence="7" key="2">
    <citation type="submission" date="2025-08" db="UniProtKB">
        <authorList>
            <consortium name="Ensembl"/>
        </authorList>
    </citation>
    <scope>IDENTIFICATION</scope>
</reference>
<dbReference type="PROSITE" id="PS50835">
    <property type="entry name" value="IG_LIKE"/>
    <property type="match status" value="2"/>
</dbReference>
<evidence type="ECO:0000313" key="8">
    <source>
        <dbReference type="Proteomes" id="UP000472267"/>
    </source>
</evidence>
<dbReference type="Proteomes" id="UP000472267">
    <property type="component" value="Chromosome 11"/>
</dbReference>
<dbReference type="InterPro" id="IPR036116">
    <property type="entry name" value="FN3_sf"/>
</dbReference>
<dbReference type="InParanoid" id="A0A672FDH4"/>
<dbReference type="Pfam" id="PF13927">
    <property type="entry name" value="Ig_3"/>
    <property type="match status" value="1"/>
</dbReference>
<dbReference type="Ensembl" id="ENSSFAT00005004644.1">
    <property type="protein sequence ID" value="ENSSFAP00005004358.1"/>
    <property type="gene ID" value="ENSSFAG00005002892.1"/>
</dbReference>
<evidence type="ECO:0000313" key="7">
    <source>
        <dbReference type="Ensembl" id="ENSSFAP00005004358.1"/>
    </source>
</evidence>
<dbReference type="OMA" id="MSGSFWS"/>
<dbReference type="OrthoDB" id="6159398at2759"/>
<keyword evidence="4" id="KW-1133">Transmembrane helix</keyword>
<dbReference type="PANTHER" id="PTHR44427">
    <property type="entry name" value="CARCINOEMBRYONIC ANTIGEN-RELATED CELL ADHESION MOLECULE 19"/>
    <property type="match status" value="1"/>
</dbReference>
<evidence type="ECO:0000256" key="3">
    <source>
        <dbReference type="ARBA" id="ARBA00023319"/>
    </source>
</evidence>
<evidence type="ECO:0000256" key="1">
    <source>
        <dbReference type="ARBA" id="ARBA00022729"/>
    </source>
</evidence>
<dbReference type="SMART" id="SM00408">
    <property type="entry name" value="IGc2"/>
    <property type="match status" value="2"/>
</dbReference>
<name>A0A672FDH4_SALFA</name>
<gene>
    <name evidence="7" type="primary">vsig10l</name>
</gene>
<feature type="domain" description="Ig-like" evidence="6">
    <location>
        <begin position="231"/>
        <end position="310"/>
    </location>
</feature>
<dbReference type="CDD" id="cd00063">
    <property type="entry name" value="FN3"/>
    <property type="match status" value="1"/>
</dbReference>
<dbReference type="InterPro" id="IPR013151">
    <property type="entry name" value="Immunoglobulin_dom"/>
</dbReference>
<protein>
    <recommendedName>
        <fullName evidence="6">Ig-like domain-containing protein</fullName>
    </recommendedName>
</protein>
<evidence type="ECO:0000256" key="4">
    <source>
        <dbReference type="SAM" id="Phobius"/>
    </source>
</evidence>
<dbReference type="InterPro" id="IPR013783">
    <property type="entry name" value="Ig-like_fold"/>
</dbReference>
<dbReference type="RefSeq" id="XP_029958572.1">
    <property type="nucleotide sequence ID" value="XM_030102712.1"/>
</dbReference>
<feature type="transmembrane region" description="Helical" evidence="4">
    <location>
        <begin position="602"/>
        <end position="628"/>
    </location>
</feature>
<feature type="domain" description="Ig-like" evidence="6">
    <location>
        <begin position="403"/>
        <end position="488"/>
    </location>
</feature>
<sequence length="701" mass="76466">MACPEEFSRARAVFLTLLFGSALQGAHCQLVVSPVGPSLLSVLAGSNVTLAVSFSGAPDPVVTWFSGSLPVATWTVNSSEVPDIDINRRDVLRVERNGSLTFVNVPLSYDSNYTVEMTKSGLEKAATSFSLRIFETFQNVTLTTESDFAKEGSDVFKLRYSLQRGVVQHQVWLFNGGEIESGSRYLMEQANLSILRPDRTDTGEYAVLLTNPFSSAMARTNVTVRYGPDEPVLTTHPPQDFYVSGESVTLTCRSEGFPQPTSAWAFGGKILNDSHQGVLNLVNVSTTQGGVYVCMVFNENSKERREKSLTLNIYERPLRDSTCSVESLNDTKLLFHCAWMGGTPQAELSFPAIDPNNNGLGNFSVTLEASDSLNGRIIQCIAEHILEKQSCNITARSPSKFVPAVRTDVSNEGKIVVSIQCLSEASPQAVVSWSRGSQAVTNGATHGISRDTTLLTIRHNNVSSFLLQNYTCTCSNPLGSRRREIQLQGPSISDSGLFPNQDGTIITLTWEVPRTSVVTGFDIQMKGPDLQSNTSNAINTKARSDQYRTIQQKAGFERKTDVYVLDPKSTYRFRIIPKARLTPGEPSEVHRIGPGDGLSGPAIAGIAAGIPCSLLFLLLLCCLVYFCVSYCRNKNNQTPYPVSRAVEKAKTAQTDKSPHILLAGGLKSPPDYNRLHLAPSERSADLPMFVPPPPVRVATTV</sequence>
<dbReference type="Pfam" id="PF00047">
    <property type="entry name" value="ig"/>
    <property type="match status" value="1"/>
</dbReference>
<dbReference type="PANTHER" id="PTHR44427:SF5">
    <property type="entry name" value="V-SET AND IMMUNOGLOBULIN DOMAIN-CONTAINING PROTEIN 10-LIKE"/>
    <property type="match status" value="1"/>
</dbReference>
<proteinExistence type="predicted"/>
<dbReference type="InterPro" id="IPR036179">
    <property type="entry name" value="Ig-like_dom_sf"/>
</dbReference>
<keyword evidence="4" id="KW-0812">Transmembrane</keyword>
<dbReference type="InterPro" id="IPR003598">
    <property type="entry name" value="Ig_sub2"/>
</dbReference>
<keyword evidence="1 5" id="KW-0732">Signal</keyword>
<dbReference type="AlphaFoldDB" id="A0A672FDH4"/>
<dbReference type="InterPro" id="IPR003599">
    <property type="entry name" value="Ig_sub"/>
</dbReference>
<keyword evidence="3" id="KW-0393">Immunoglobulin domain</keyword>
<dbReference type="SMART" id="SM00409">
    <property type="entry name" value="IG"/>
    <property type="match status" value="3"/>
</dbReference>
<organism evidence="7 8">
    <name type="scientific">Salarias fasciatus</name>
    <name type="common">Jewelled blenny</name>
    <name type="synonym">Blennius fasciatus</name>
    <dbReference type="NCBI Taxonomy" id="181472"/>
    <lineage>
        <taxon>Eukaryota</taxon>
        <taxon>Metazoa</taxon>
        <taxon>Chordata</taxon>
        <taxon>Craniata</taxon>
        <taxon>Vertebrata</taxon>
        <taxon>Euteleostomi</taxon>
        <taxon>Actinopterygii</taxon>
        <taxon>Neopterygii</taxon>
        <taxon>Teleostei</taxon>
        <taxon>Neoteleostei</taxon>
        <taxon>Acanthomorphata</taxon>
        <taxon>Ovalentaria</taxon>
        <taxon>Blenniimorphae</taxon>
        <taxon>Blenniiformes</taxon>
        <taxon>Blennioidei</taxon>
        <taxon>Blenniidae</taxon>
        <taxon>Salariinae</taxon>
        <taxon>Salarias</taxon>
    </lineage>
</organism>
<evidence type="ECO:0000259" key="6">
    <source>
        <dbReference type="PROSITE" id="PS50835"/>
    </source>
</evidence>
<dbReference type="InterPro" id="IPR050831">
    <property type="entry name" value="CEA_cell_adhesion"/>
</dbReference>
<keyword evidence="4" id="KW-0472">Membrane</keyword>
<keyword evidence="8" id="KW-1185">Reference proteome</keyword>
<dbReference type="Gene3D" id="2.60.40.10">
    <property type="entry name" value="Immunoglobulins"/>
    <property type="match status" value="5"/>
</dbReference>
<reference evidence="7" key="3">
    <citation type="submission" date="2025-09" db="UniProtKB">
        <authorList>
            <consortium name="Ensembl"/>
        </authorList>
    </citation>
    <scope>IDENTIFICATION</scope>
</reference>
<feature type="signal peptide" evidence="5">
    <location>
        <begin position="1"/>
        <end position="28"/>
    </location>
</feature>
<dbReference type="GeneID" id="115396719"/>
<reference evidence="7" key="1">
    <citation type="submission" date="2019-06" db="EMBL/GenBank/DDBJ databases">
        <authorList>
            <consortium name="Wellcome Sanger Institute Data Sharing"/>
        </authorList>
    </citation>
    <scope>NUCLEOTIDE SEQUENCE [LARGE SCALE GENOMIC DNA]</scope>
</reference>
<feature type="chain" id="PRO_5025438047" description="Ig-like domain-containing protein" evidence="5">
    <location>
        <begin position="29"/>
        <end position="701"/>
    </location>
</feature>
<evidence type="ECO:0000256" key="2">
    <source>
        <dbReference type="ARBA" id="ARBA00023180"/>
    </source>
</evidence>
<dbReference type="SUPFAM" id="SSF48726">
    <property type="entry name" value="Immunoglobulin"/>
    <property type="match status" value="4"/>
</dbReference>
<dbReference type="InterPro" id="IPR003961">
    <property type="entry name" value="FN3_dom"/>
</dbReference>
<dbReference type="CTD" id="147645"/>
<dbReference type="InterPro" id="IPR007110">
    <property type="entry name" value="Ig-like_dom"/>
</dbReference>
<evidence type="ECO:0000256" key="5">
    <source>
        <dbReference type="SAM" id="SignalP"/>
    </source>
</evidence>
<keyword evidence="2" id="KW-0325">Glycoprotein</keyword>
<dbReference type="SUPFAM" id="SSF49265">
    <property type="entry name" value="Fibronectin type III"/>
    <property type="match status" value="1"/>
</dbReference>
<accession>A0A672FDH4</accession>